<gene>
    <name evidence="2" type="ORF">OGH68_27720</name>
</gene>
<keyword evidence="3" id="KW-1185">Reference proteome</keyword>
<organism evidence="2 3">
    <name type="scientific">Streptomyces peucetius</name>
    <dbReference type="NCBI Taxonomy" id="1950"/>
    <lineage>
        <taxon>Bacteria</taxon>
        <taxon>Bacillati</taxon>
        <taxon>Actinomycetota</taxon>
        <taxon>Actinomycetes</taxon>
        <taxon>Kitasatosporales</taxon>
        <taxon>Streptomycetaceae</taxon>
        <taxon>Streptomyces</taxon>
    </lineage>
</organism>
<evidence type="ECO:0000313" key="2">
    <source>
        <dbReference type="EMBL" id="UYQ64874.1"/>
    </source>
</evidence>
<evidence type="ECO:0000259" key="1">
    <source>
        <dbReference type="Pfam" id="PF16291"/>
    </source>
</evidence>
<dbReference type="InterPro" id="IPR032555">
    <property type="entry name" value="DUF4937"/>
</dbReference>
<name>A0ABY6ICZ4_STRPE</name>
<evidence type="ECO:0000313" key="3">
    <source>
        <dbReference type="Proteomes" id="UP001163878"/>
    </source>
</evidence>
<sequence>MLVKWIRCTVVDRRGFERGQRKWAGLLGEPGFRGQGGGWSRIRPNVAHVFAFWETRAFYDSFMARAHDRLASGQAGTYKDMQAKLFDHRFDVRTGFEPRFTESDVVRVAHCRVREDRVEHFSLMQEKVWNPAMAGSPGMVRGVFGEAPGNEFLVMSMWLSAAEHGKYRAERVERLLLRAQTEADVSALAGDVVALEPSWTV</sequence>
<accession>A0ABY6ICZ4</accession>
<protein>
    <submittedName>
        <fullName evidence="2">YdbC family protein</fullName>
    </submittedName>
</protein>
<dbReference type="EMBL" id="CP107567">
    <property type="protein sequence ID" value="UYQ64874.1"/>
    <property type="molecule type" value="Genomic_DNA"/>
</dbReference>
<dbReference type="Proteomes" id="UP001163878">
    <property type="component" value="Chromosome"/>
</dbReference>
<dbReference type="Pfam" id="PF16291">
    <property type="entry name" value="DUF4937"/>
    <property type="match status" value="1"/>
</dbReference>
<reference evidence="2" key="1">
    <citation type="submission" date="2022-10" db="EMBL/GenBank/DDBJ databases">
        <title>Cytochrome P450 Catalyzes Benzene Ring Formation in the Biosynthesis of Trialkyl-Substituted Aromatic Polyketides.</title>
        <authorList>
            <person name="Zhao E."/>
            <person name="Ge H."/>
        </authorList>
    </citation>
    <scope>NUCLEOTIDE SEQUENCE</scope>
    <source>
        <strain evidence="2">NA0869</strain>
    </source>
</reference>
<dbReference type="RefSeq" id="WP_264247738.1">
    <property type="nucleotide sequence ID" value="NZ_CP107567.1"/>
</dbReference>
<proteinExistence type="predicted"/>
<feature type="domain" description="DUF4937" evidence="1">
    <location>
        <begin position="2"/>
        <end position="86"/>
    </location>
</feature>